<accession>A0A0J7IK00</accession>
<dbReference type="SUPFAM" id="SSF50939">
    <property type="entry name" value="Sialidases"/>
    <property type="match status" value="1"/>
</dbReference>
<keyword evidence="1" id="KW-0732">Signal</keyword>
<dbReference type="EMBL" id="LFND01000001">
    <property type="protein sequence ID" value="KMQ66432.1"/>
    <property type="molecule type" value="Genomic_DNA"/>
</dbReference>
<reference evidence="3 4" key="1">
    <citation type="journal article" date="2013" name="Int. J. Syst. Evol. Microbiol.">
        <title>Chryseobacterium angstadtii sp. nov., isolated from a newt tank.</title>
        <authorList>
            <person name="Kirk K.E."/>
            <person name="Hoffman J.A."/>
            <person name="Smith K.A."/>
            <person name="Strahan B.L."/>
            <person name="Failor K.C."/>
            <person name="Krebs J.E."/>
            <person name="Gale A.N."/>
            <person name="Do T.D."/>
            <person name="Sontag T.C."/>
            <person name="Batties A.M."/>
            <person name="Mistiszyn K."/>
            <person name="Newman J.D."/>
        </authorList>
    </citation>
    <scope>NUCLEOTIDE SEQUENCE [LARGE SCALE GENOMIC DNA]</scope>
    <source>
        <strain evidence="3 4">KM</strain>
    </source>
</reference>
<keyword evidence="4" id="KW-1185">Reference proteome</keyword>
<dbReference type="InterPro" id="IPR026444">
    <property type="entry name" value="Secre_tail"/>
</dbReference>
<evidence type="ECO:0000256" key="1">
    <source>
        <dbReference type="ARBA" id="ARBA00022729"/>
    </source>
</evidence>
<protein>
    <recommendedName>
        <fullName evidence="2">Secretion system C-terminal sorting domain-containing protein</fullName>
    </recommendedName>
</protein>
<name>A0A0J7IK00_9FLAO</name>
<dbReference type="InterPro" id="IPR015943">
    <property type="entry name" value="WD40/YVTN_repeat-like_dom_sf"/>
</dbReference>
<evidence type="ECO:0000313" key="4">
    <source>
        <dbReference type="Proteomes" id="UP000036261"/>
    </source>
</evidence>
<dbReference type="AlphaFoldDB" id="A0A0J7IK00"/>
<dbReference type="Gene3D" id="2.130.10.10">
    <property type="entry name" value="YVTN repeat-like/Quinoprotein amine dehydrogenase"/>
    <property type="match status" value="2"/>
</dbReference>
<dbReference type="STRING" id="558151.ACM46_02530"/>
<gene>
    <name evidence="3" type="ORF">ACM46_02530</name>
</gene>
<feature type="domain" description="Secretion system C-terminal sorting" evidence="2">
    <location>
        <begin position="396"/>
        <end position="461"/>
    </location>
</feature>
<proteinExistence type="predicted"/>
<dbReference type="CDD" id="cd15482">
    <property type="entry name" value="Sialidase_non-viral"/>
    <property type="match status" value="1"/>
</dbReference>
<dbReference type="NCBIfam" id="TIGR04183">
    <property type="entry name" value="Por_Secre_tail"/>
    <property type="match status" value="1"/>
</dbReference>
<dbReference type="Proteomes" id="UP000036261">
    <property type="component" value="Unassembled WGS sequence"/>
</dbReference>
<dbReference type="Pfam" id="PF18962">
    <property type="entry name" value="Por_Secre_tail"/>
    <property type="match status" value="1"/>
</dbReference>
<organism evidence="3 4">
    <name type="scientific">Chryseobacterium angstadtii</name>
    <dbReference type="NCBI Taxonomy" id="558151"/>
    <lineage>
        <taxon>Bacteria</taxon>
        <taxon>Pseudomonadati</taxon>
        <taxon>Bacteroidota</taxon>
        <taxon>Flavobacteriia</taxon>
        <taxon>Flavobacteriales</taxon>
        <taxon>Weeksellaceae</taxon>
        <taxon>Chryseobacterium group</taxon>
        <taxon>Chryseobacterium</taxon>
    </lineage>
</organism>
<comment type="caution">
    <text evidence="3">The sequence shown here is derived from an EMBL/GenBank/DDBJ whole genome shotgun (WGS) entry which is preliminary data.</text>
</comment>
<evidence type="ECO:0000313" key="3">
    <source>
        <dbReference type="EMBL" id="KMQ66432.1"/>
    </source>
</evidence>
<dbReference type="PATRIC" id="fig|558151.6.peg.526"/>
<dbReference type="InterPro" id="IPR036278">
    <property type="entry name" value="Sialidase_sf"/>
</dbReference>
<sequence length="463" mass="49495">MDYFYHITVFLLFLTKKYLMKRILFSITALLISSAAFSQYWSTQNSGFAAASRGISGMEMYDANTIWAFAYNGVTTTANVQEFTKTSNGGTTWTAGTINVGNTALRITNISGVSATTAWVGAFDNTNGLGGIWKTSDGGTTWTNQLMLTTAGQSWTNYVHFFDANNGIIGGDPESGEFEIYTTSNGGTTWTRVPGANIPNPLTDEYGYNGGYYAVGNNIFFYTGKGRIYKSTDKGLTWTVLATNSIIGDFGGTTESGDMAWSDSNTGIIVRKTFTGTTPTGLQFHKTTDGGATWSQITYTGLTAANNISDITYVPGTDILLAVSSSNTNGGSWKSKNGTKWTAIDTGVQHLSVRCSDVNTCFSGGFNTSATVGGMFKSTQVLATSEAVNAAKQTIIYPNPTKGEINIKTDQKIKMISVVDMSGKTVIKTDSGKTDLSSLPKGTYIIKAELSNGTAATEKVIKQ</sequence>
<evidence type="ECO:0000259" key="2">
    <source>
        <dbReference type="Pfam" id="PF18962"/>
    </source>
</evidence>